<evidence type="ECO:0000313" key="10">
    <source>
        <dbReference type="EMBL" id="CAG9537786.1"/>
    </source>
</evidence>
<dbReference type="InterPro" id="IPR012677">
    <property type="entry name" value="Nucleotide-bd_a/b_plait_sf"/>
</dbReference>
<keyword evidence="7" id="KW-0732">Signal</keyword>
<dbReference type="PANTHER" id="PTHR48036">
    <property type="entry name" value="SPLICING FACTOR (PAD-1), PUTATIVE (AFU_ORTHOLOGUE AFUA_1G15810)-RELATED"/>
    <property type="match status" value="1"/>
</dbReference>
<keyword evidence="11" id="KW-1185">Reference proteome</keyword>
<name>A0A8J2Q2H3_9BILA</name>
<comment type="caution">
    <text evidence="10">The sequence shown here is derived from an EMBL/GenBank/DDBJ whole genome shotgun (WGS) entry which is preliminary data.</text>
</comment>
<evidence type="ECO:0000256" key="1">
    <source>
        <dbReference type="ARBA" id="ARBA00022553"/>
    </source>
</evidence>
<dbReference type="EMBL" id="CAKAEH010001584">
    <property type="protein sequence ID" value="CAG9537786.1"/>
    <property type="molecule type" value="Genomic_DNA"/>
</dbReference>
<dbReference type="CDD" id="cd12283">
    <property type="entry name" value="RRM1_RBM39_like"/>
    <property type="match status" value="1"/>
</dbReference>
<dbReference type="CDD" id="cd12285">
    <property type="entry name" value="RRM3_RBM39_like"/>
    <property type="match status" value="1"/>
</dbReference>
<dbReference type="GO" id="GO:0003723">
    <property type="term" value="F:RNA binding"/>
    <property type="evidence" value="ECO:0007669"/>
    <property type="project" value="UniProtKB-UniRule"/>
</dbReference>
<dbReference type="InterPro" id="IPR006509">
    <property type="entry name" value="RBM39_SF"/>
</dbReference>
<dbReference type="InterPro" id="IPR003582">
    <property type="entry name" value="ShKT_dom"/>
</dbReference>
<evidence type="ECO:0000256" key="7">
    <source>
        <dbReference type="SAM" id="SignalP"/>
    </source>
</evidence>
<dbReference type="SMART" id="SM00361">
    <property type="entry name" value="RRM_1"/>
    <property type="match status" value="2"/>
</dbReference>
<dbReference type="InterPro" id="IPR003954">
    <property type="entry name" value="RRM_euk-type"/>
</dbReference>
<evidence type="ECO:0000256" key="2">
    <source>
        <dbReference type="ARBA" id="ARBA00022737"/>
    </source>
</evidence>
<feature type="region of interest" description="Disordered" evidence="6">
    <location>
        <begin position="282"/>
        <end position="502"/>
    </location>
</feature>
<dbReference type="InterPro" id="IPR035979">
    <property type="entry name" value="RBD_domain_sf"/>
</dbReference>
<feature type="domain" description="ShKT" evidence="9">
    <location>
        <begin position="170"/>
        <end position="204"/>
    </location>
</feature>
<dbReference type="SUPFAM" id="SSF54928">
    <property type="entry name" value="RNA-binding domain, RBD"/>
    <property type="match status" value="2"/>
</dbReference>
<evidence type="ECO:0008006" key="12">
    <source>
        <dbReference type="Google" id="ProtNLM"/>
    </source>
</evidence>
<dbReference type="Pfam" id="PF15519">
    <property type="entry name" value="RBM39linker"/>
    <property type="match status" value="1"/>
</dbReference>
<dbReference type="PROSITE" id="PS51670">
    <property type="entry name" value="SHKT"/>
    <property type="match status" value="3"/>
</dbReference>
<dbReference type="SMART" id="SM00360">
    <property type="entry name" value="RRM"/>
    <property type="match status" value="3"/>
</dbReference>
<proteinExistence type="predicted"/>
<evidence type="ECO:0000259" key="8">
    <source>
        <dbReference type="PROSITE" id="PS50102"/>
    </source>
</evidence>
<dbReference type="PROSITE" id="PS50102">
    <property type="entry name" value="RRM"/>
    <property type="match status" value="2"/>
</dbReference>
<dbReference type="Pfam" id="PF01549">
    <property type="entry name" value="ShK"/>
    <property type="match status" value="4"/>
</dbReference>
<dbReference type="Gene3D" id="3.30.70.330">
    <property type="match status" value="3"/>
</dbReference>
<evidence type="ECO:0000259" key="9">
    <source>
        <dbReference type="PROSITE" id="PS51670"/>
    </source>
</evidence>
<dbReference type="InterPro" id="IPR029123">
    <property type="entry name" value="RBM39_linker"/>
</dbReference>
<dbReference type="Pfam" id="PF00076">
    <property type="entry name" value="RRM_1"/>
    <property type="match status" value="2"/>
</dbReference>
<organism evidence="10 11">
    <name type="scientific">Cercopithifilaria johnstoni</name>
    <dbReference type="NCBI Taxonomy" id="2874296"/>
    <lineage>
        <taxon>Eukaryota</taxon>
        <taxon>Metazoa</taxon>
        <taxon>Ecdysozoa</taxon>
        <taxon>Nematoda</taxon>
        <taxon>Chromadorea</taxon>
        <taxon>Rhabditida</taxon>
        <taxon>Spirurina</taxon>
        <taxon>Spiruromorpha</taxon>
        <taxon>Filarioidea</taxon>
        <taxon>Onchocercidae</taxon>
        <taxon>Cercopithifilaria</taxon>
    </lineage>
</organism>
<dbReference type="GO" id="GO:0006397">
    <property type="term" value="P:mRNA processing"/>
    <property type="evidence" value="ECO:0007669"/>
    <property type="project" value="InterPro"/>
</dbReference>
<protein>
    <recommendedName>
        <fullName evidence="12">Splicing factor</fullName>
    </recommendedName>
</protein>
<evidence type="ECO:0000256" key="3">
    <source>
        <dbReference type="ARBA" id="ARBA00022884"/>
    </source>
</evidence>
<comment type="caution">
    <text evidence="5">Lacks conserved residue(s) required for the propagation of feature annotation.</text>
</comment>
<keyword evidence="5" id="KW-1015">Disulfide bond</keyword>
<keyword evidence="3 4" id="KW-0694">RNA-binding</keyword>
<evidence type="ECO:0000256" key="5">
    <source>
        <dbReference type="PROSITE-ProRule" id="PRU01005"/>
    </source>
</evidence>
<dbReference type="NCBIfam" id="TIGR01622">
    <property type="entry name" value="SF-CC1"/>
    <property type="match status" value="1"/>
</dbReference>
<feature type="chain" id="PRO_5035302998" description="Splicing factor" evidence="7">
    <location>
        <begin position="19"/>
        <end position="879"/>
    </location>
</feature>
<feature type="disulfide bond" evidence="5">
    <location>
        <begin position="170"/>
        <end position="204"/>
    </location>
</feature>
<dbReference type="SMART" id="SM00254">
    <property type="entry name" value="ShKT"/>
    <property type="match status" value="4"/>
</dbReference>
<keyword evidence="1" id="KW-0597">Phosphoprotein</keyword>
<accession>A0A8J2Q2H3</accession>
<feature type="domain" description="ShKT" evidence="9">
    <location>
        <begin position="38"/>
        <end position="74"/>
    </location>
</feature>
<dbReference type="Proteomes" id="UP000746747">
    <property type="component" value="Unassembled WGS sequence"/>
</dbReference>
<feature type="domain" description="ShKT" evidence="9">
    <location>
        <begin position="122"/>
        <end position="157"/>
    </location>
</feature>
<feature type="compositionally biased region" description="Pro residues" evidence="6">
    <location>
        <begin position="464"/>
        <end position="474"/>
    </location>
</feature>
<dbReference type="GO" id="GO:0005634">
    <property type="term" value="C:nucleus"/>
    <property type="evidence" value="ECO:0007669"/>
    <property type="project" value="InterPro"/>
</dbReference>
<feature type="domain" description="RRM" evidence="8">
    <location>
        <begin position="608"/>
        <end position="685"/>
    </location>
</feature>
<feature type="signal peptide" evidence="7">
    <location>
        <begin position="1"/>
        <end position="18"/>
    </location>
</feature>
<feature type="domain" description="RRM" evidence="8">
    <location>
        <begin position="506"/>
        <end position="583"/>
    </location>
</feature>
<feature type="compositionally biased region" description="Basic and acidic residues" evidence="6">
    <location>
        <begin position="449"/>
        <end position="458"/>
    </location>
</feature>
<feature type="compositionally biased region" description="Basic residues" evidence="6">
    <location>
        <begin position="370"/>
        <end position="442"/>
    </location>
</feature>
<evidence type="ECO:0000313" key="11">
    <source>
        <dbReference type="Proteomes" id="UP000746747"/>
    </source>
</evidence>
<feature type="region of interest" description="Disordered" evidence="6">
    <location>
        <begin position="685"/>
        <end position="705"/>
    </location>
</feature>
<dbReference type="OrthoDB" id="8123449at2759"/>
<dbReference type="InterPro" id="IPR000504">
    <property type="entry name" value="RRM_dom"/>
</dbReference>
<sequence length="879" mass="100591">MIRPVIAVPFVLFFVAFAWNERDHVPFEFAYERRPDWCVDEDPLCSMLKSWCISANKTRENYMKKACRRTCNMCYEGMNYTKTCYDKEDDCSQREIECFSEATAERMYHLCPETCGFCNNVCADLATNCIELTEYCTFTYWHQAVMQSRCRLTCSFCRVYDRENFEPVSCSDNLSYCKYMRDLCERIEHQQHMSEDCSNTCNFCDYIEKVEDIPTECNDAEVECPRKRHLCYVEGRQSYYMWRNSAFHVTLVLRLFLCINMGEPEDVDAMLEEALDKIEDSDRNYGHGHAEPMAALIRGEPPKKEEPSGEEGGEETPNAANGTEKMDTEDGTTLSQTKKKKESNEHKKRSRSRSRSSSRSRSRSRDRDKEKKKRRRSSSRDHKKKSRSRSRSRRHGSRKRSHSRRRSRSRDRHRRSRSRRHSRSKSRDHRRRSRSRERRRRSPSWSRPRVLDHRDRRGFSPPWRRSPPRGPRLPGPERRDVMPFTARRSPPPNAKMDMTSEERDQRTVFILQIAKETRPRDLEEFFSSVGHVRDVRIITDSKTRRSKGICYVEFWEIESVNLALALNGQKLLGAPLVIQPTLAERNRAANNTVGGTLGFGPTNTTGPLKLYVGQLHTSITEDMLGRIFDPFGKIENLEIATDLSGVSKGYAYVTFRHADDGKRAMEQMNGFELAGRPMKVCSVEGDELPPPVPQRTLDTDDADRRGIDLGTSGRLHLMAKLAEGSGLELPKSAKEILAQNQQQLENVTATGPAIPPIATQCFMLSNMFDPSQETGETWADEVRDDVIEECAKNGGVLHIFVDKASPNGNVYVKCPSVAAAFKSVNALHGRWFSGKVITANYVPVASYSQLFPDSVIAREPILSAVKPPTGAVTLPGIGY</sequence>
<reference evidence="10" key="1">
    <citation type="submission" date="2021-09" db="EMBL/GenBank/DDBJ databases">
        <authorList>
            <consortium name="Pathogen Informatics"/>
        </authorList>
    </citation>
    <scope>NUCLEOTIDE SEQUENCE</scope>
</reference>
<evidence type="ECO:0000256" key="4">
    <source>
        <dbReference type="PROSITE-ProRule" id="PRU00176"/>
    </source>
</evidence>
<dbReference type="Gene3D" id="1.10.10.1870">
    <property type="entry name" value="ShTK domain-like"/>
    <property type="match status" value="1"/>
</dbReference>
<gene>
    <name evidence="10" type="ORF">CJOHNSTONI_LOCUS7554</name>
</gene>
<dbReference type="AlphaFoldDB" id="A0A8J2Q2H3"/>
<evidence type="ECO:0000256" key="6">
    <source>
        <dbReference type="SAM" id="MobiDB-lite"/>
    </source>
</evidence>
<feature type="compositionally biased region" description="Basic residues" evidence="6">
    <location>
        <begin position="337"/>
        <end position="362"/>
    </location>
</feature>
<keyword evidence="2" id="KW-0677">Repeat</keyword>